<protein>
    <submittedName>
        <fullName evidence="2">Uncharacterized protein</fullName>
    </submittedName>
</protein>
<evidence type="ECO:0000313" key="3">
    <source>
        <dbReference type="Proteomes" id="UP000265703"/>
    </source>
</evidence>
<comment type="caution">
    <text evidence="2">The sequence shown here is derived from an EMBL/GenBank/DDBJ whole genome shotgun (WGS) entry which is preliminary data.</text>
</comment>
<feature type="region of interest" description="Disordered" evidence="1">
    <location>
        <begin position="1"/>
        <end position="29"/>
    </location>
</feature>
<dbReference type="Proteomes" id="UP000265703">
    <property type="component" value="Unassembled WGS sequence"/>
</dbReference>
<feature type="compositionally biased region" description="Basic and acidic residues" evidence="1">
    <location>
        <begin position="13"/>
        <end position="29"/>
    </location>
</feature>
<evidence type="ECO:0000313" key="2">
    <source>
        <dbReference type="EMBL" id="RIA91539.1"/>
    </source>
</evidence>
<keyword evidence="3" id="KW-1185">Reference proteome</keyword>
<dbReference type="EMBL" id="QKYT01000150">
    <property type="protein sequence ID" value="RIA91539.1"/>
    <property type="molecule type" value="Genomic_DNA"/>
</dbReference>
<gene>
    <name evidence="2" type="ORF">C1645_847406</name>
</gene>
<dbReference type="AlphaFoldDB" id="A0A397T2I7"/>
<organism evidence="2 3">
    <name type="scientific">Glomus cerebriforme</name>
    <dbReference type="NCBI Taxonomy" id="658196"/>
    <lineage>
        <taxon>Eukaryota</taxon>
        <taxon>Fungi</taxon>
        <taxon>Fungi incertae sedis</taxon>
        <taxon>Mucoromycota</taxon>
        <taxon>Glomeromycotina</taxon>
        <taxon>Glomeromycetes</taxon>
        <taxon>Glomerales</taxon>
        <taxon>Glomeraceae</taxon>
        <taxon>Glomus</taxon>
    </lineage>
</organism>
<name>A0A397T2I7_9GLOM</name>
<reference evidence="2 3" key="1">
    <citation type="submission" date="2018-06" db="EMBL/GenBank/DDBJ databases">
        <title>Comparative genomics reveals the genomic features of Rhizophagus irregularis, R. cerebriforme, R. diaphanum and Gigaspora rosea, and their symbiotic lifestyle signature.</title>
        <authorList>
            <person name="Morin E."/>
            <person name="San Clemente H."/>
            <person name="Chen E.C.H."/>
            <person name="De La Providencia I."/>
            <person name="Hainaut M."/>
            <person name="Kuo A."/>
            <person name="Kohler A."/>
            <person name="Murat C."/>
            <person name="Tang N."/>
            <person name="Roy S."/>
            <person name="Loubradou J."/>
            <person name="Henrissat B."/>
            <person name="Grigoriev I.V."/>
            <person name="Corradi N."/>
            <person name="Roux C."/>
            <person name="Martin F.M."/>
        </authorList>
    </citation>
    <scope>NUCLEOTIDE SEQUENCE [LARGE SCALE GENOMIC DNA]</scope>
    <source>
        <strain evidence="2 3">DAOM 227022</strain>
    </source>
</reference>
<proteinExistence type="predicted"/>
<accession>A0A397T2I7</accession>
<sequence length="191" mass="22052">MSTNSDWGNGIKFSEDNQHEEIPDRKNKFKSSKTEVKQITINQFIRHDIFVHNCDGALKNDEMMEKILNSHLEHVYSIISDYQFSTDHFLFNGLVPQPAEYQFSNEQFQPAFSANVPDFQTFFTQPESQSSTDQFQPAFAANVQDFQTFTQPEQQSSTDQFQSAFAANVQSQSTIDPDVLNIVNDFMHFRI</sequence>
<evidence type="ECO:0000256" key="1">
    <source>
        <dbReference type="SAM" id="MobiDB-lite"/>
    </source>
</evidence>